<feature type="transmembrane region" description="Helical" evidence="6">
    <location>
        <begin position="5"/>
        <end position="23"/>
    </location>
</feature>
<dbReference type="EMBL" id="MGES01000022">
    <property type="protein sequence ID" value="OGL88897.1"/>
    <property type="molecule type" value="Genomic_DNA"/>
</dbReference>
<evidence type="ECO:0000256" key="6">
    <source>
        <dbReference type="SAM" id="Phobius"/>
    </source>
</evidence>
<evidence type="ECO:0000313" key="7">
    <source>
        <dbReference type="EMBL" id="OGL88897.1"/>
    </source>
</evidence>
<gene>
    <name evidence="7" type="ORF">A3H75_02060</name>
</gene>
<evidence type="ECO:0008006" key="9">
    <source>
        <dbReference type="Google" id="ProtNLM"/>
    </source>
</evidence>
<evidence type="ECO:0000256" key="5">
    <source>
        <dbReference type="ARBA" id="ARBA00023136"/>
    </source>
</evidence>
<evidence type="ECO:0000313" key="8">
    <source>
        <dbReference type="Proteomes" id="UP000176678"/>
    </source>
</evidence>
<feature type="transmembrane region" description="Helical" evidence="6">
    <location>
        <begin position="29"/>
        <end position="46"/>
    </location>
</feature>
<keyword evidence="3 6" id="KW-0812">Transmembrane</keyword>
<protein>
    <recommendedName>
        <fullName evidence="9">AI-2E family transporter</fullName>
    </recommendedName>
</protein>
<dbReference type="PANTHER" id="PTHR21716">
    <property type="entry name" value="TRANSMEMBRANE PROTEIN"/>
    <property type="match status" value="1"/>
</dbReference>
<comment type="similarity">
    <text evidence="2">Belongs to the autoinducer-2 exporter (AI-2E) (TC 2.A.86) family.</text>
</comment>
<keyword evidence="5 6" id="KW-0472">Membrane</keyword>
<proteinExistence type="inferred from homology"/>
<feature type="transmembrane region" description="Helical" evidence="6">
    <location>
        <begin position="308"/>
        <end position="338"/>
    </location>
</feature>
<dbReference type="AlphaFoldDB" id="A0A1F7VFZ1"/>
<evidence type="ECO:0000256" key="1">
    <source>
        <dbReference type="ARBA" id="ARBA00004141"/>
    </source>
</evidence>
<dbReference type="InterPro" id="IPR002549">
    <property type="entry name" value="AI-2E-like"/>
</dbReference>
<organism evidence="7 8">
    <name type="scientific">Candidatus Uhrbacteria bacterium RIFCSPLOWO2_02_FULL_51_9</name>
    <dbReference type="NCBI Taxonomy" id="1802410"/>
    <lineage>
        <taxon>Bacteria</taxon>
        <taxon>Candidatus Uhriibacteriota</taxon>
    </lineage>
</organism>
<reference evidence="7 8" key="1">
    <citation type="journal article" date="2016" name="Nat. Commun.">
        <title>Thousands of microbial genomes shed light on interconnected biogeochemical processes in an aquifer system.</title>
        <authorList>
            <person name="Anantharaman K."/>
            <person name="Brown C.T."/>
            <person name="Hug L.A."/>
            <person name="Sharon I."/>
            <person name="Castelle C.J."/>
            <person name="Probst A.J."/>
            <person name="Thomas B.C."/>
            <person name="Singh A."/>
            <person name="Wilkins M.J."/>
            <person name="Karaoz U."/>
            <person name="Brodie E.L."/>
            <person name="Williams K.H."/>
            <person name="Hubbard S.S."/>
            <person name="Banfield J.F."/>
        </authorList>
    </citation>
    <scope>NUCLEOTIDE SEQUENCE [LARGE SCALE GENOMIC DNA]</scope>
</reference>
<dbReference type="Pfam" id="PF01594">
    <property type="entry name" value="AI-2E_transport"/>
    <property type="match status" value="1"/>
</dbReference>
<dbReference type="GO" id="GO:0016020">
    <property type="term" value="C:membrane"/>
    <property type="evidence" value="ECO:0007669"/>
    <property type="project" value="UniProtKB-SubCell"/>
</dbReference>
<evidence type="ECO:0000256" key="3">
    <source>
        <dbReference type="ARBA" id="ARBA00022692"/>
    </source>
</evidence>
<feature type="transmembrane region" description="Helical" evidence="6">
    <location>
        <begin position="264"/>
        <end position="288"/>
    </location>
</feature>
<accession>A0A1F7VFZ1</accession>
<name>A0A1F7VFZ1_9BACT</name>
<evidence type="ECO:0000256" key="4">
    <source>
        <dbReference type="ARBA" id="ARBA00022989"/>
    </source>
</evidence>
<dbReference type="Proteomes" id="UP000176678">
    <property type="component" value="Unassembled WGS sequence"/>
</dbReference>
<feature type="transmembrane region" description="Helical" evidence="6">
    <location>
        <begin position="208"/>
        <end position="231"/>
    </location>
</feature>
<sequence>MHKHIALNMLLVAAGTLFVFILWPYLTPLVLAAVVAVLGYPVYRWLNKKLKNKSTLSAFLATIGIVIIIGVPLSVFIGLVTKEVVDVVLWARQYVTEENLQEINTREDLLALKEKIQASEFTASIDLEKILQAVGTAVKQIGTKLLQGAGTLAAGVAHFAVGLVIFLIALFFFLRDGEKLILYFRNSPYIADHLVDRLTTRFKEVVDAIVFGNLTIAVLQGVVLGVAFPIFGLSNGLLVGLATALLALIPAVGPLVIILPTMAYLGFTLGWGIGITFAIITYLLAALIDNLLKPILLQKHLRIHSLIIFLSLLGGIGAFGLLGILYGPLIAAIFLTLLDIRTAER</sequence>
<comment type="caution">
    <text evidence="7">The sequence shown here is derived from an EMBL/GenBank/DDBJ whole genome shotgun (WGS) entry which is preliminary data.</text>
</comment>
<dbReference type="STRING" id="1802410.A3H75_02060"/>
<feature type="transmembrane region" description="Helical" evidence="6">
    <location>
        <begin position="237"/>
        <end position="257"/>
    </location>
</feature>
<evidence type="ECO:0000256" key="2">
    <source>
        <dbReference type="ARBA" id="ARBA00009773"/>
    </source>
</evidence>
<feature type="transmembrane region" description="Helical" evidence="6">
    <location>
        <begin position="58"/>
        <end position="80"/>
    </location>
</feature>
<feature type="transmembrane region" description="Helical" evidence="6">
    <location>
        <begin position="152"/>
        <end position="174"/>
    </location>
</feature>
<keyword evidence="4 6" id="KW-1133">Transmembrane helix</keyword>
<dbReference type="PANTHER" id="PTHR21716:SF4">
    <property type="entry name" value="TRANSMEMBRANE PROTEIN 245"/>
    <property type="match status" value="1"/>
</dbReference>
<comment type="subcellular location">
    <subcellularLocation>
        <location evidence="1">Membrane</location>
        <topology evidence="1">Multi-pass membrane protein</topology>
    </subcellularLocation>
</comment>